<evidence type="ECO:0000256" key="2">
    <source>
        <dbReference type="ARBA" id="ARBA00015071"/>
    </source>
</evidence>
<gene>
    <name evidence="13" type="ORF">NYPRO_LOCUS1729</name>
</gene>
<dbReference type="InterPro" id="IPR040366">
    <property type="entry name" value="Nab2/ZC3H14"/>
</dbReference>
<keyword evidence="11" id="KW-0694">RNA-binding</keyword>
<accession>A0A811XVU2</accession>
<dbReference type="Pfam" id="PF14608">
    <property type="entry name" value="zf-CCCH_2"/>
    <property type="match status" value="3"/>
</dbReference>
<dbReference type="AlphaFoldDB" id="A0A811XVU2"/>
<evidence type="ECO:0000256" key="9">
    <source>
        <dbReference type="ARBA" id="ARBA00062976"/>
    </source>
</evidence>
<evidence type="ECO:0000256" key="8">
    <source>
        <dbReference type="ARBA" id="ARBA00059881"/>
    </source>
</evidence>
<comment type="similarity">
    <text evidence="1 11">Belongs to the ZC3H14 family.</text>
</comment>
<dbReference type="PANTHER" id="PTHR14738:SF29">
    <property type="entry name" value="ZINC FINGER CCCH DOMAIN-CONTAINING PROTEIN 14"/>
    <property type="match status" value="1"/>
</dbReference>
<comment type="caution">
    <text evidence="13">The sequence shown here is derived from an EMBL/GenBank/DDBJ whole genome shotgun (WGS) entry which is preliminary data.</text>
</comment>
<dbReference type="FunFam" id="4.10.1000.40:FF:000006">
    <property type="entry name" value="Zinc finger CCCH domain-containing protein 14"/>
    <property type="match status" value="1"/>
</dbReference>
<evidence type="ECO:0000313" key="13">
    <source>
        <dbReference type="EMBL" id="CAD7668935.1"/>
    </source>
</evidence>
<comment type="subcellular location">
    <subcellularLocation>
        <location evidence="11">Nucleus speckle</location>
    </subcellularLocation>
</comment>
<dbReference type="PANTHER" id="PTHR14738">
    <property type="entry name" value="ZINC FINGER CCCH DOMAIN-CONTAINING PROTEIN 14"/>
    <property type="match status" value="1"/>
</dbReference>
<dbReference type="Proteomes" id="UP000645828">
    <property type="component" value="Unassembled WGS sequence"/>
</dbReference>
<keyword evidence="3 10" id="KW-0479">Metal-binding</keyword>
<keyword evidence="6 10" id="KW-0862">Zinc</keyword>
<organism evidence="13 14">
    <name type="scientific">Nyctereutes procyonoides</name>
    <name type="common">Raccoon dog</name>
    <name type="synonym">Canis procyonoides</name>
    <dbReference type="NCBI Taxonomy" id="34880"/>
    <lineage>
        <taxon>Eukaryota</taxon>
        <taxon>Metazoa</taxon>
        <taxon>Chordata</taxon>
        <taxon>Craniata</taxon>
        <taxon>Vertebrata</taxon>
        <taxon>Euteleostomi</taxon>
        <taxon>Mammalia</taxon>
        <taxon>Eutheria</taxon>
        <taxon>Laurasiatheria</taxon>
        <taxon>Carnivora</taxon>
        <taxon>Caniformia</taxon>
        <taxon>Canidae</taxon>
        <taxon>Nyctereutes</taxon>
    </lineage>
</organism>
<reference evidence="13" key="1">
    <citation type="submission" date="2020-12" db="EMBL/GenBank/DDBJ databases">
        <authorList>
            <consortium name="Molecular Ecology Group"/>
        </authorList>
    </citation>
    <scope>NUCLEOTIDE SEQUENCE</scope>
    <source>
        <strain evidence="13">TBG_1078</strain>
    </source>
</reference>
<evidence type="ECO:0000256" key="3">
    <source>
        <dbReference type="ARBA" id="ARBA00022723"/>
    </source>
</evidence>
<feature type="domain" description="C3H1-type" evidence="12">
    <location>
        <begin position="105"/>
        <end position="129"/>
    </location>
</feature>
<protein>
    <recommendedName>
        <fullName evidence="2 11">Zinc finger CCCH domain-containing protein 14</fullName>
    </recommendedName>
</protein>
<dbReference type="Gene3D" id="4.10.1000.40">
    <property type="match status" value="2"/>
</dbReference>
<keyword evidence="4 11" id="KW-0677">Repeat</keyword>
<evidence type="ECO:0000256" key="4">
    <source>
        <dbReference type="ARBA" id="ARBA00022737"/>
    </source>
</evidence>
<dbReference type="GO" id="GO:0016607">
    <property type="term" value="C:nuclear speck"/>
    <property type="evidence" value="ECO:0007669"/>
    <property type="project" value="UniProtKB-SubCell"/>
</dbReference>
<evidence type="ECO:0000256" key="7">
    <source>
        <dbReference type="ARBA" id="ARBA00023242"/>
    </source>
</evidence>
<evidence type="ECO:0000256" key="5">
    <source>
        <dbReference type="ARBA" id="ARBA00022771"/>
    </source>
</evidence>
<keyword evidence="7 11" id="KW-0539">Nucleus</keyword>
<dbReference type="EMBL" id="CAJHUB010000650">
    <property type="protein sequence ID" value="CAD7668935.1"/>
    <property type="molecule type" value="Genomic_DNA"/>
</dbReference>
<dbReference type="GO" id="GO:0008143">
    <property type="term" value="F:poly(A) binding"/>
    <property type="evidence" value="ECO:0007669"/>
    <property type="project" value="UniProtKB-UniRule"/>
</dbReference>
<dbReference type="GO" id="GO:0005737">
    <property type="term" value="C:cytoplasm"/>
    <property type="evidence" value="ECO:0007669"/>
    <property type="project" value="TreeGrafter"/>
</dbReference>
<feature type="zinc finger region" description="C3H1-type" evidence="10">
    <location>
        <begin position="105"/>
        <end position="129"/>
    </location>
</feature>
<evidence type="ECO:0000256" key="1">
    <source>
        <dbReference type="ARBA" id="ARBA00008423"/>
    </source>
</evidence>
<comment type="subunit">
    <text evidence="9">Homodimer; facilitating circular RNAs (circRNAs) formation. Associates with the spliceosome. Interacts with HOOK2. Interacts with ZFC3H1 in a RNase-sensitive manner.</text>
</comment>
<keyword evidence="5 10" id="KW-0863">Zinc-finger</keyword>
<dbReference type="InterPro" id="IPR000571">
    <property type="entry name" value="Znf_CCCH"/>
</dbReference>
<dbReference type="PROSITE" id="PS50103">
    <property type="entry name" value="ZF_C3H1"/>
    <property type="match status" value="1"/>
</dbReference>
<evidence type="ECO:0000313" key="14">
    <source>
        <dbReference type="Proteomes" id="UP000645828"/>
    </source>
</evidence>
<keyword evidence="14" id="KW-1185">Reference proteome</keyword>
<evidence type="ECO:0000256" key="11">
    <source>
        <dbReference type="RuleBase" id="RU369058"/>
    </source>
</evidence>
<dbReference type="GO" id="GO:0043488">
    <property type="term" value="P:regulation of mRNA stability"/>
    <property type="evidence" value="ECO:0007669"/>
    <property type="project" value="UniProtKB-UniRule"/>
</dbReference>
<sequence length="202" mass="22421">MCFCGLKQQLFISSSRLGSARWLISASHKVVAGLVPVSLSGQPADGNSAEAVISRLQIDPVMAETLQICQAEMSEVSVVQKPEKLLERCKYWLACKNGDECVYHQPVSPCKAFANCKFAAKCLFAHPNCKYDAKCPKPDRPFTHRSRRIPVLPPKPVAPPAPPSSGQLCRYFPACKTMECPFYRPKHCRLNTQCTRPGRTPE</sequence>
<comment type="function">
    <text evidence="8">RNA-binding protein involved in the biogenesis of circular RNAs (circRNAs), which are produced by back-splicing circularization of pre-mRNAs. Acts by binding to both exon-intron boundary and 3'-UTR of pre-mRNAs to promote circRNA biogenesis through dimerization and the association with the spliceosome. Required for spermatogenesis via involvement in circRNA biogenesis. Regulates the pre-mRNA processing of ATP5MC1; preventing its degradation. Also binds the poly(A) tail of mRNAs; controlling poly(A) length in neuronal cells.</text>
</comment>
<name>A0A811XVU2_NYCPR</name>
<evidence type="ECO:0000256" key="6">
    <source>
        <dbReference type="ARBA" id="ARBA00022833"/>
    </source>
</evidence>
<dbReference type="GO" id="GO:0008270">
    <property type="term" value="F:zinc ion binding"/>
    <property type="evidence" value="ECO:0007669"/>
    <property type="project" value="UniProtKB-KW"/>
</dbReference>
<evidence type="ECO:0000259" key="12">
    <source>
        <dbReference type="PROSITE" id="PS50103"/>
    </source>
</evidence>
<proteinExistence type="inferred from homology"/>
<evidence type="ECO:0000256" key="10">
    <source>
        <dbReference type="PROSITE-ProRule" id="PRU00723"/>
    </source>
</evidence>